<comment type="caution">
    <text evidence="9">The sequence shown here is derived from an EMBL/GenBank/DDBJ whole genome shotgun (WGS) entry which is preliminary data.</text>
</comment>
<dbReference type="GO" id="GO:0005524">
    <property type="term" value="F:ATP binding"/>
    <property type="evidence" value="ECO:0007669"/>
    <property type="project" value="UniProtKB-KW"/>
</dbReference>
<reference evidence="9 10" key="1">
    <citation type="submission" date="2020-07" db="EMBL/GenBank/DDBJ databases">
        <title>Genomic Encyclopedia of Type Strains, Phase III (KMG-III): the genomes of soil and plant-associated and newly described type strains.</title>
        <authorList>
            <person name="Whitman W."/>
        </authorList>
    </citation>
    <scope>NUCLEOTIDE SEQUENCE [LARGE SCALE GENOMIC DNA]</scope>
    <source>
        <strain evidence="9 10">CECT 8576</strain>
    </source>
</reference>
<dbReference type="SUPFAM" id="SSF54991">
    <property type="entry name" value="Anticodon-binding domain of PheRS"/>
    <property type="match status" value="1"/>
</dbReference>
<sequence length="397" mass="43736">MTTPQLDPSEIAACLQVRDLTDPACGDHAMQTLLATIVEQLTTRWDSRARTVRPRPLVSIEDNYDRLGYDPEAVTRDRRYTRYTSDTTMLRSHTSAGIPPALRALATEQHPPTDLLLVLPGVSYRRDVIDRLHIGTPHQVDLWRLTRDQPPTPADLDDMIATVVAAALPAAHWRTQPAVHPYTASGLQVDVEADGEWVELAECGLAASHVLAGAGLDPGRWSGLALGMGLDRALMLRKRIPDIRLLRASEPRIAEQMLDLAPWRPISMMPPVRRDLSIVADATTDAELLGDRARSALGSEADMLESLTIRAVTDHEQLPVAAQQRLGTRSGQANLLVRAVLRPLDSTLTDHQANILRDRIYAALHHGPHPEWAAPSTSPHEQSQPARRGGMSTREPH</sequence>
<dbReference type="GO" id="GO:0004826">
    <property type="term" value="F:phenylalanine-tRNA ligase activity"/>
    <property type="evidence" value="ECO:0007669"/>
    <property type="project" value="UniProtKB-EC"/>
</dbReference>
<dbReference type="InterPro" id="IPR005121">
    <property type="entry name" value="Fdx_antiC-bd"/>
</dbReference>
<evidence type="ECO:0000256" key="6">
    <source>
        <dbReference type="ARBA" id="ARBA00023146"/>
    </source>
</evidence>
<gene>
    <name evidence="9" type="ORF">FHR84_004025</name>
</gene>
<feature type="compositionally biased region" description="Polar residues" evidence="7">
    <location>
        <begin position="375"/>
        <end position="385"/>
    </location>
</feature>
<dbReference type="Gene3D" id="3.30.930.10">
    <property type="entry name" value="Bira Bifunctional Protein, Domain 2"/>
    <property type="match status" value="1"/>
</dbReference>
<evidence type="ECO:0000256" key="7">
    <source>
        <dbReference type="SAM" id="MobiDB-lite"/>
    </source>
</evidence>
<dbReference type="InterPro" id="IPR002319">
    <property type="entry name" value="Phenylalanyl-tRNA_Synthase"/>
</dbReference>
<protein>
    <submittedName>
        <fullName evidence="9">Phenylalanyl-tRNA synthetase alpha chain</fullName>
        <ecNumber evidence="9">6.1.1.20</ecNumber>
    </submittedName>
</protein>
<keyword evidence="3" id="KW-0547">Nucleotide-binding</keyword>
<feature type="domain" description="FDX-ACB" evidence="8">
    <location>
        <begin position="267"/>
        <end position="373"/>
    </location>
</feature>
<evidence type="ECO:0000256" key="3">
    <source>
        <dbReference type="ARBA" id="ARBA00022741"/>
    </source>
</evidence>
<evidence type="ECO:0000256" key="2">
    <source>
        <dbReference type="ARBA" id="ARBA00022598"/>
    </source>
</evidence>
<keyword evidence="5" id="KW-0648">Protein biosynthesis</keyword>
<keyword evidence="4" id="KW-0067">ATP-binding</keyword>
<evidence type="ECO:0000313" key="9">
    <source>
        <dbReference type="EMBL" id="NYH80659.1"/>
    </source>
</evidence>
<dbReference type="PROSITE" id="PS51447">
    <property type="entry name" value="FDX_ACB"/>
    <property type="match status" value="1"/>
</dbReference>
<dbReference type="SMART" id="SM00896">
    <property type="entry name" value="FDX-ACB"/>
    <property type="match status" value="1"/>
</dbReference>
<dbReference type="InterPro" id="IPR036690">
    <property type="entry name" value="Fdx_antiC-bd_sf"/>
</dbReference>
<dbReference type="SUPFAM" id="SSF55681">
    <property type="entry name" value="Class II aaRS and biotin synthetases"/>
    <property type="match status" value="1"/>
</dbReference>
<evidence type="ECO:0000259" key="8">
    <source>
        <dbReference type="PROSITE" id="PS51447"/>
    </source>
</evidence>
<accession>A0A852Z4J8</accession>
<feature type="region of interest" description="Disordered" evidence="7">
    <location>
        <begin position="367"/>
        <end position="397"/>
    </location>
</feature>
<evidence type="ECO:0000256" key="5">
    <source>
        <dbReference type="ARBA" id="ARBA00022917"/>
    </source>
</evidence>
<dbReference type="GO" id="GO:0006412">
    <property type="term" value="P:translation"/>
    <property type="evidence" value="ECO:0007669"/>
    <property type="project" value="UniProtKB-KW"/>
</dbReference>
<dbReference type="EC" id="6.1.1.20" evidence="9"/>
<evidence type="ECO:0000256" key="1">
    <source>
        <dbReference type="ARBA" id="ARBA00008226"/>
    </source>
</evidence>
<keyword evidence="10" id="KW-1185">Reference proteome</keyword>
<proteinExistence type="inferred from homology"/>
<evidence type="ECO:0000256" key="4">
    <source>
        <dbReference type="ARBA" id="ARBA00022840"/>
    </source>
</evidence>
<organism evidence="9 10">
    <name type="scientific">Actinopolyspora biskrensis</name>
    <dbReference type="NCBI Taxonomy" id="1470178"/>
    <lineage>
        <taxon>Bacteria</taxon>
        <taxon>Bacillati</taxon>
        <taxon>Actinomycetota</taxon>
        <taxon>Actinomycetes</taxon>
        <taxon>Actinopolysporales</taxon>
        <taxon>Actinopolysporaceae</taxon>
        <taxon>Actinopolyspora</taxon>
    </lineage>
</organism>
<dbReference type="AlphaFoldDB" id="A0A852Z4J8"/>
<dbReference type="Proteomes" id="UP000548304">
    <property type="component" value="Unassembled WGS sequence"/>
</dbReference>
<comment type="similarity">
    <text evidence="1">Belongs to the class-II aminoacyl-tRNA synthetase family.</text>
</comment>
<dbReference type="Pfam" id="PF01409">
    <property type="entry name" value="tRNA-synt_2d"/>
    <property type="match status" value="1"/>
</dbReference>
<dbReference type="GO" id="GO:0000049">
    <property type="term" value="F:tRNA binding"/>
    <property type="evidence" value="ECO:0007669"/>
    <property type="project" value="InterPro"/>
</dbReference>
<keyword evidence="6 9" id="KW-0030">Aminoacyl-tRNA synthetase</keyword>
<name>A0A852Z4J8_9ACTN</name>
<dbReference type="GO" id="GO:0043039">
    <property type="term" value="P:tRNA aminoacylation"/>
    <property type="evidence" value="ECO:0007669"/>
    <property type="project" value="InterPro"/>
</dbReference>
<dbReference type="Gene3D" id="3.30.70.380">
    <property type="entry name" value="Ferrodoxin-fold anticodon-binding domain"/>
    <property type="match status" value="1"/>
</dbReference>
<keyword evidence="2 9" id="KW-0436">Ligase</keyword>
<dbReference type="EMBL" id="JACBYW010000008">
    <property type="protein sequence ID" value="NYH80659.1"/>
    <property type="molecule type" value="Genomic_DNA"/>
</dbReference>
<evidence type="ECO:0000313" key="10">
    <source>
        <dbReference type="Proteomes" id="UP000548304"/>
    </source>
</evidence>
<dbReference type="RefSeq" id="WP_179536989.1">
    <property type="nucleotide sequence ID" value="NZ_JACBYW010000008.1"/>
</dbReference>
<dbReference type="InterPro" id="IPR045864">
    <property type="entry name" value="aa-tRNA-synth_II/BPL/LPL"/>
</dbReference>